<protein>
    <recommendedName>
        <fullName evidence="1">DinB-like domain-containing protein</fullName>
    </recommendedName>
</protein>
<dbReference type="EMBL" id="ANOG01000352">
    <property type="protein sequence ID" value="EMI20587.1"/>
    <property type="molecule type" value="Genomic_DNA"/>
</dbReference>
<dbReference type="Pfam" id="PF12867">
    <property type="entry name" value="DinB_2"/>
    <property type="match status" value="1"/>
</dbReference>
<comment type="caution">
    <text evidence="2">The sequence shown here is derived from an EMBL/GenBank/DDBJ whole genome shotgun (WGS) entry which is preliminary data.</text>
</comment>
<dbReference type="InterPro" id="IPR024775">
    <property type="entry name" value="DinB-like"/>
</dbReference>
<organism evidence="2 3">
    <name type="scientific">Rhodopirellula maiorica SM1</name>
    <dbReference type="NCBI Taxonomy" id="1265738"/>
    <lineage>
        <taxon>Bacteria</taxon>
        <taxon>Pseudomonadati</taxon>
        <taxon>Planctomycetota</taxon>
        <taxon>Planctomycetia</taxon>
        <taxon>Pirellulales</taxon>
        <taxon>Pirellulaceae</taxon>
        <taxon>Novipirellula</taxon>
    </lineage>
</organism>
<dbReference type="AlphaFoldDB" id="M5RYV9"/>
<evidence type="ECO:0000259" key="1">
    <source>
        <dbReference type="Pfam" id="PF12867"/>
    </source>
</evidence>
<dbReference type="InterPro" id="IPR034660">
    <property type="entry name" value="DinB/YfiT-like"/>
</dbReference>
<keyword evidence="3" id="KW-1185">Reference proteome</keyword>
<proteinExistence type="predicted"/>
<dbReference type="Proteomes" id="UP000011991">
    <property type="component" value="Unassembled WGS sequence"/>
</dbReference>
<evidence type="ECO:0000313" key="3">
    <source>
        <dbReference type="Proteomes" id="UP000011991"/>
    </source>
</evidence>
<feature type="domain" description="DinB-like" evidence="1">
    <location>
        <begin position="44"/>
        <end position="187"/>
    </location>
</feature>
<gene>
    <name evidence="2" type="ORF">RMSM_02493</name>
</gene>
<dbReference type="PATRIC" id="fig|1265738.3.peg.2502"/>
<accession>M5RYV9</accession>
<evidence type="ECO:0000313" key="2">
    <source>
        <dbReference type="EMBL" id="EMI20587.1"/>
    </source>
</evidence>
<dbReference type="Gene3D" id="1.20.120.450">
    <property type="entry name" value="dinb family like domain"/>
    <property type="match status" value="1"/>
</dbReference>
<sequence length="200" mass="22309">MAPQRARFHFQYFGMIPGMSTEENKTAELTPTQTTEMLRGAIGQIKFARNYTLELLAKTPQELWFKIPEGMPTNVAWQVGHLAVSQYGLLMFRIRGRGPDDLELIPGKFRKAYGRSSVPSDDPLSQPTADELLARLAQVHEQSMAVLDAVTPEVLLEPVDMPYAAYPNKLGGVLFCPIHEGIHAGQLGVLRRMHGLEPVR</sequence>
<name>M5RYV9_9BACT</name>
<dbReference type="SUPFAM" id="SSF109854">
    <property type="entry name" value="DinB/YfiT-like putative metalloenzymes"/>
    <property type="match status" value="1"/>
</dbReference>
<reference evidence="2 3" key="1">
    <citation type="journal article" date="2013" name="Mar. Genomics">
        <title>Expression of sulfatases in Rhodopirellula baltica and the diversity of sulfatases in the genus Rhodopirellula.</title>
        <authorList>
            <person name="Wegner C.E."/>
            <person name="Richter-Heitmann T."/>
            <person name="Klindworth A."/>
            <person name="Klockow C."/>
            <person name="Richter M."/>
            <person name="Achstetter T."/>
            <person name="Glockner F.O."/>
            <person name="Harder J."/>
        </authorList>
    </citation>
    <scope>NUCLEOTIDE SEQUENCE [LARGE SCALE GENOMIC DNA]</scope>
    <source>
        <strain evidence="2 3">SM1</strain>
    </source>
</reference>